<gene>
    <name evidence="3" type="ORF">SAMN06265339_0246</name>
</gene>
<dbReference type="Proteomes" id="UP001157911">
    <property type="component" value="Unassembled WGS sequence"/>
</dbReference>
<dbReference type="PANTHER" id="PTHR30438">
    <property type="entry name" value="36 KDA ANTIGEN-RELATED"/>
    <property type="match status" value="1"/>
</dbReference>
<reference evidence="3 4" key="1">
    <citation type="submission" date="2017-05" db="EMBL/GenBank/DDBJ databases">
        <authorList>
            <person name="Varghese N."/>
            <person name="Submissions S."/>
        </authorList>
    </citation>
    <scope>NUCLEOTIDE SEQUENCE [LARGE SCALE GENOMIC DNA]</scope>
    <source>
        <strain evidence="3 4">DSM 15522</strain>
    </source>
</reference>
<evidence type="ECO:0000259" key="2">
    <source>
        <dbReference type="Pfam" id="PF25973"/>
    </source>
</evidence>
<evidence type="ECO:0000313" key="3">
    <source>
        <dbReference type="EMBL" id="SMP04768.1"/>
    </source>
</evidence>
<dbReference type="Gene3D" id="2.40.50.100">
    <property type="match status" value="1"/>
</dbReference>
<dbReference type="SUPFAM" id="SSF111369">
    <property type="entry name" value="HlyD-like secretion proteins"/>
    <property type="match status" value="2"/>
</dbReference>
<dbReference type="PRINTS" id="PR01490">
    <property type="entry name" value="RTXTOXIND"/>
</dbReference>
<dbReference type="RefSeq" id="WP_283399755.1">
    <property type="nucleotide sequence ID" value="NZ_FXUB01000001.1"/>
</dbReference>
<keyword evidence="1" id="KW-0175">Coiled coil</keyword>
<dbReference type="InterPro" id="IPR058647">
    <property type="entry name" value="BSH_CzcB-like"/>
</dbReference>
<dbReference type="EMBL" id="FXUB01000001">
    <property type="protein sequence ID" value="SMP04768.1"/>
    <property type="molecule type" value="Genomic_DNA"/>
</dbReference>
<dbReference type="Pfam" id="PF25973">
    <property type="entry name" value="BSH_CzcB"/>
    <property type="match status" value="1"/>
</dbReference>
<comment type="caution">
    <text evidence="3">The sequence shown here is derived from an EMBL/GenBank/DDBJ whole genome shotgun (WGS) entry which is preliminary data.</text>
</comment>
<organism evidence="3 4">
    <name type="scientific">Desulfurobacterium pacificum</name>
    <dbReference type="NCBI Taxonomy" id="240166"/>
    <lineage>
        <taxon>Bacteria</taxon>
        <taxon>Pseudomonadati</taxon>
        <taxon>Aquificota</taxon>
        <taxon>Aquificia</taxon>
        <taxon>Desulfurobacteriales</taxon>
        <taxon>Desulfurobacteriaceae</taxon>
        <taxon>Desulfurobacterium</taxon>
    </lineage>
</organism>
<dbReference type="Gene3D" id="2.40.30.170">
    <property type="match status" value="1"/>
</dbReference>
<dbReference type="PANTHER" id="PTHR30438:SF2">
    <property type="entry name" value="MEMBRANE PROTEIN"/>
    <property type="match status" value="1"/>
</dbReference>
<accession>A0ABY1NAF0</accession>
<protein>
    <submittedName>
        <fullName evidence="3">HlyD family secretion protein</fullName>
    </submittedName>
</protein>
<feature type="coiled-coil region" evidence="1">
    <location>
        <begin position="181"/>
        <end position="267"/>
    </location>
</feature>
<feature type="coiled-coil region" evidence="1">
    <location>
        <begin position="76"/>
        <end position="117"/>
    </location>
</feature>
<feature type="domain" description="CzcB-like barrel-sandwich hybrid" evidence="2">
    <location>
        <begin position="39"/>
        <end position="294"/>
    </location>
</feature>
<evidence type="ECO:0000256" key="1">
    <source>
        <dbReference type="SAM" id="Coils"/>
    </source>
</evidence>
<keyword evidence="4" id="KW-1185">Reference proteome</keyword>
<proteinExistence type="predicted"/>
<evidence type="ECO:0000313" key="4">
    <source>
        <dbReference type="Proteomes" id="UP001157911"/>
    </source>
</evidence>
<dbReference type="PROSITE" id="PS51257">
    <property type="entry name" value="PROKAR_LIPOPROTEIN"/>
    <property type="match status" value="1"/>
</dbReference>
<sequence>MKRIFVVLLLFAAVFGCGKKENANLLYVNGRIECDEYDVGNKYPGKVEKVLVKEGDSVKKGQVLAVLDSKELRAQVRGAEALLKSSQNVVEAKEKEALSLREEIKSLQEKLKELHSSVPEEIEIAKSRVKECQIAVKQAEFSLSSVRSALSKAEKDYKRFKSLYERRVISKDKFERVELNYKQLLDREKTAAAEVEKAKENLQIARRQLKLAEEKLKEIPSLKHKIASMEENLKALKSVVSAYREKSRQAEAELERLEAVLKDMKIRSPIDGIVMEKMVEPGEVIPAGYRLFTLYNPDDVYFEGYVPESKVGFLSIGQKGYLKVDTYPNRKFPVRLTYVSSRAEFTPKEVQTKEERVKEVFKVKLRVVKNPHHLLKPGMPADCYIYLR</sequence>
<dbReference type="Gene3D" id="1.10.287.470">
    <property type="entry name" value="Helix hairpin bin"/>
    <property type="match status" value="1"/>
</dbReference>
<name>A0ABY1NAF0_9BACT</name>